<accession>A0ABT0INQ6</accession>
<gene>
    <name evidence="1" type="ORF">M0654_05900</name>
</gene>
<evidence type="ECO:0008006" key="3">
    <source>
        <dbReference type="Google" id="ProtNLM"/>
    </source>
</evidence>
<dbReference type="EMBL" id="JALPRY010000007">
    <property type="protein sequence ID" value="MCK8779515.1"/>
    <property type="molecule type" value="Genomic_DNA"/>
</dbReference>
<evidence type="ECO:0000313" key="2">
    <source>
        <dbReference type="Proteomes" id="UP001202827"/>
    </source>
</evidence>
<organism evidence="1 2">
    <name type="scientific">Neorhizobium turbinariae</name>
    <dbReference type="NCBI Taxonomy" id="2937795"/>
    <lineage>
        <taxon>Bacteria</taxon>
        <taxon>Pseudomonadati</taxon>
        <taxon>Pseudomonadota</taxon>
        <taxon>Alphaproteobacteria</taxon>
        <taxon>Hyphomicrobiales</taxon>
        <taxon>Rhizobiaceae</taxon>
        <taxon>Rhizobium/Agrobacterium group</taxon>
        <taxon>Neorhizobium</taxon>
    </lineage>
</organism>
<sequence length="122" mass="13770">MAEKKPIRTLFCIAVQQNFFDLPFKDIGPVWKGFSAFLRGVADLPGVTVLGTLDDDETMVGTSPTGFPWTCYVMADCPDRETVQAACNLFRTIEVGEYRLWRYMRIEARMGRALEIPAIAQD</sequence>
<reference evidence="1 2" key="1">
    <citation type="submission" date="2022-04" db="EMBL/GenBank/DDBJ databases">
        <title>Rhizobium coralii sp. nov., isolated from coral Turbinaria peltata.</title>
        <authorList>
            <person name="Sun H."/>
        </authorList>
    </citation>
    <scope>NUCLEOTIDE SEQUENCE [LARGE SCALE GENOMIC DNA]</scope>
    <source>
        <strain evidence="1 2">NTR19</strain>
    </source>
</reference>
<comment type="caution">
    <text evidence="1">The sequence shown here is derived from an EMBL/GenBank/DDBJ whole genome shotgun (WGS) entry which is preliminary data.</text>
</comment>
<protein>
    <recommendedName>
        <fullName evidence="3">IacB</fullName>
    </recommendedName>
</protein>
<keyword evidence="2" id="KW-1185">Reference proteome</keyword>
<name>A0ABT0INQ6_9HYPH</name>
<evidence type="ECO:0000313" key="1">
    <source>
        <dbReference type="EMBL" id="MCK8779515.1"/>
    </source>
</evidence>
<dbReference type="RefSeq" id="WP_118852877.1">
    <property type="nucleotide sequence ID" value="NZ_JALPRY010000007.1"/>
</dbReference>
<proteinExistence type="predicted"/>
<dbReference type="Proteomes" id="UP001202827">
    <property type="component" value="Unassembled WGS sequence"/>
</dbReference>